<keyword evidence="7 11" id="KW-0067">ATP-binding</keyword>
<feature type="region of interest" description="Lon-protease-like" evidence="11">
    <location>
        <begin position="351"/>
        <end position="454"/>
    </location>
</feature>
<dbReference type="GO" id="GO:0008270">
    <property type="term" value="F:zinc ion binding"/>
    <property type="evidence" value="ECO:0007669"/>
    <property type="project" value="UniProtKB-KW"/>
</dbReference>
<dbReference type="Gene3D" id="3.40.50.300">
    <property type="entry name" value="P-loop containing nucleotide triphosphate hydrolases"/>
    <property type="match status" value="1"/>
</dbReference>
<protein>
    <recommendedName>
        <fullName evidence="11 12">DNA repair protein RadA</fullName>
    </recommendedName>
</protein>
<dbReference type="InterPro" id="IPR003593">
    <property type="entry name" value="AAA+_ATPase"/>
</dbReference>
<evidence type="ECO:0000256" key="10">
    <source>
        <dbReference type="ARBA" id="ARBA00023204"/>
    </source>
</evidence>
<comment type="caution">
    <text evidence="15">The sequence shown here is derived from an EMBL/GenBank/DDBJ whole genome shotgun (WGS) entry which is preliminary data.</text>
</comment>
<evidence type="ECO:0000256" key="1">
    <source>
        <dbReference type="ARBA" id="ARBA00022723"/>
    </source>
</evidence>
<organism evidence="15 16">
    <name type="scientific">Candidatus Finniella inopinata</name>
    <dbReference type="NCBI Taxonomy" id="1696036"/>
    <lineage>
        <taxon>Bacteria</taxon>
        <taxon>Pseudomonadati</taxon>
        <taxon>Pseudomonadota</taxon>
        <taxon>Alphaproteobacteria</taxon>
        <taxon>Holosporales</taxon>
        <taxon>Candidatus Paracaedibacteraceae</taxon>
        <taxon>Candidatus Finniella</taxon>
    </lineage>
</organism>
<dbReference type="InterPro" id="IPR027417">
    <property type="entry name" value="P-loop_NTPase"/>
</dbReference>
<dbReference type="Gene3D" id="3.30.230.10">
    <property type="match status" value="1"/>
</dbReference>
<comment type="function">
    <text evidence="11">Plays a role in repairing double-strand DNA breaks, probably involving stabilizing or processing branched DNA or blocked replication forks.</text>
</comment>
<evidence type="ECO:0000256" key="13">
    <source>
        <dbReference type="RuleBase" id="RU003555"/>
    </source>
</evidence>
<gene>
    <name evidence="11 15" type="primary">radA</name>
    <name evidence="15" type="ORF">EQU50_02790</name>
</gene>
<feature type="short sequence motif" description="RadA KNRFG motif" evidence="11">
    <location>
        <begin position="252"/>
        <end position="256"/>
    </location>
</feature>
<keyword evidence="4 13" id="KW-0863">Zinc-finger</keyword>
<dbReference type="HAMAP" id="MF_01498">
    <property type="entry name" value="RadA_bact"/>
    <property type="match status" value="1"/>
</dbReference>
<evidence type="ECO:0000256" key="11">
    <source>
        <dbReference type="HAMAP-Rule" id="MF_01498"/>
    </source>
</evidence>
<evidence type="ECO:0000313" key="15">
    <source>
        <dbReference type="EMBL" id="RZI46530.1"/>
    </source>
</evidence>
<dbReference type="Proteomes" id="UP000293550">
    <property type="component" value="Unassembled WGS sequence"/>
</dbReference>
<dbReference type="EMBL" id="SCFB01000004">
    <property type="protein sequence ID" value="RZI46530.1"/>
    <property type="molecule type" value="Genomic_DNA"/>
</dbReference>
<feature type="binding site" evidence="11">
    <location>
        <begin position="95"/>
        <end position="102"/>
    </location>
    <ligand>
        <name>ATP</name>
        <dbReference type="ChEBI" id="CHEBI:30616"/>
    </ligand>
</feature>
<evidence type="ECO:0000256" key="8">
    <source>
        <dbReference type="ARBA" id="ARBA00023016"/>
    </source>
</evidence>
<dbReference type="Pfam" id="PF13481">
    <property type="entry name" value="AAA_25"/>
    <property type="match status" value="1"/>
</dbReference>
<keyword evidence="2 11" id="KW-0547">Nucleotide-binding</keyword>
<comment type="function">
    <text evidence="13">DNA-dependent ATPase involved in processing of recombination intermediates, plays a role in repairing DNA breaks. Stimulates the branch migration of RecA-mediated strand transfer reactions, allowing the 3' invading strand to extend heteroduplex DNA faster. Binds ssDNA in the presence of ADP but not other nucleotides, has ATPase activity that is stimulated by ssDNA and various branched DNA structures, but inhibited by SSB. Does not have RecA's homology-searching function.</text>
</comment>
<dbReference type="SUPFAM" id="SSF52540">
    <property type="entry name" value="P-loop containing nucleoside triphosphate hydrolases"/>
    <property type="match status" value="1"/>
</dbReference>
<dbReference type="NCBIfam" id="TIGR00416">
    <property type="entry name" value="sms"/>
    <property type="match status" value="1"/>
</dbReference>
<evidence type="ECO:0000259" key="14">
    <source>
        <dbReference type="PROSITE" id="PS50162"/>
    </source>
</evidence>
<dbReference type="GO" id="GO:0016787">
    <property type="term" value="F:hydrolase activity"/>
    <property type="evidence" value="ECO:0007669"/>
    <property type="project" value="UniProtKB-KW"/>
</dbReference>
<proteinExistence type="inferred from homology"/>
<dbReference type="PROSITE" id="PS50162">
    <property type="entry name" value="RECA_2"/>
    <property type="match status" value="1"/>
</dbReference>
<dbReference type="PANTHER" id="PTHR32472">
    <property type="entry name" value="DNA REPAIR PROTEIN RADA"/>
    <property type="match status" value="1"/>
</dbReference>
<dbReference type="Pfam" id="PF18073">
    <property type="entry name" value="Zn_ribbon_LapB"/>
    <property type="match status" value="1"/>
</dbReference>
<dbReference type="AlphaFoldDB" id="A0A4Q7DJK4"/>
<dbReference type="PANTHER" id="PTHR32472:SF10">
    <property type="entry name" value="DNA REPAIR PROTEIN RADA-LIKE PROTEIN"/>
    <property type="match status" value="1"/>
</dbReference>
<keyword evidence="3 11" id="KW-0227">DNA damage</keyword>
<evidence type="ECO:0000256" key="3">
    <source>
        <dbReference type="ARBA" id="ARBA00022763"/>
    </source>
</evidence>
<dbReference type="GO" id="GO:0003684">
    <property type="term" value="F:damaged DNA binding"/>
    <property type="evidence" value="ECO:0007669"/>
    <property type="project" value="InterPro"/>
</dbReference>
<evidence type="ECO:0000256" key="2">
    <source>
        <dbReference type="ARBA" id="ARBA00022741"/>
    </source>
</evidence>
<reference evidence="15 16" key="1">
    <citation type="submission" date="2018-10" db="EMBL/GenBank/DDBJ databases">
        <title>An updated phylogeny of the Alphaproteobacteria reveals that the parasitic Rickettsiales and Holosporales have independent origins.</title>
        <authorList>
            <person name="Munoz-Gomez S.A."/>
            <person name="Hess S."/>
            <person name="Burger G."/>
            <person name="Lang B.F."/>
            <person name="Susko E."/>
            <person name="Slamovits C.H."/>
            <person name="Roger A.J."/>
        </authorList>
    </citation>
    <scope>NUCLEOTIDE SEQUENCE [LARGE SCALE GENOMIC DNA]</scope>
    <source>
        <strain evidence="15">HOLO01</strain>
    </source>
</reference>
<dbReference type="GO" id="GO:0005829">
    <property type="term" value="C:cytosol"/>
    <property type="evidence" value="ECO:0007669"/>
    <property type="project" value="TreeGrafter"/>
</dbReference>
<dbReference type="GO" id="GO:0140664">
    <property type="term" value="F:ATP-dependent DNA damage sensor activity"/>
    <property type="evidence" value="ECO:0007669"/>
    <property type="project" value="InterPro"/>
</dbReference>
<evidence type="ECO:0000313" key="16">
    <source>
        <dbReference type="Proteomes" id="UP000293550"/>
    </source>
</evidence>
<dbReference type="InterPro" id="IPR014721">
    <property type="entry name" value="Ribsml_uS5_D2-typ_fold_subgr"/>
</dbReference>
<dbReference type="RefSeq" id="WP_130153631.1">
    <property type="nucleotide sequence ID" value="NZ_SCFB01000004.1"/>
</dbReference>
<dbReference type="InterPro" id="IPR004504">
    <property type="entry name" value="DNA_repair_RadA"/>
</dbReference>
<keyword evidence="8 11" id="KW-0346">Stress response</keyword>
<sequence>MAKLNHVFVCQDCGTSHSKWSGRCDECGSWNRLVEETVRAKSVGKKLQADTFFSQLSTIDETLSRQQTRLVSGIDEFDRVCGGGLVPGSVILVGGDPGIGKSTLLLQLVAALSATANCAYVSGEEALSQLRLRADRLQVNKAAVHMAASTHVGEIINALEQLPNLALIIVDSIQTMAVESLESAAGTVSQVRASAQEFITSAKKRGHVVILVGHVTKEGVLAGPRVLEHMVDTVLYFEGERNYDYRILRSIKNRFGATDEIGVFSMENQGLTEVKNPSALFLANHHQDVSGTAIFAGVEGTRPLLLEIQALVAPSYLASPRRTAVGWDNNRLAMILAVLESRCGISSANRDIYLNVAGGLKINEPAADLAVAAALISALKNRPVPTGSVYFGEIGLAGEVRSVNHTEIRLKEAAKLGFSNAYFAVPRTSKKTNQTFMEDSAIQVNPLRYILEMV</sequence>
<evidence type="ECO:0000256" key="6">
    <source>
        <dbReference type="ARBA" id="ARBA00022833"/>
    </source>
</evidence>
<keyword evidence="5" id="KW-0378">Hydrolase</keyword>
<evidence type="ECO:0000256" key="12">
    <source>
        <dbReference type="NCBIfam" id="TIGR00416"/>
    </source>
</evidence>
<feature type="domain" description="RecA family profile 1" evidence="14">
    <location>
        <begin position="66"/>
        <end position="215"/>
    </location>
</feature>
<dbReference type="GO" id="GO:0005524">
    <property type="term" value="F:ATP binding"/>
    <property type="evidence" value="ECO:0007669"/>
    <property type="project" value="UniProtKB-UniRule"/>
</dbReference>
<comment type="similarity">
    <text evidence="11 13">Belongs to the RecA family. RadA subfamily.</text>
</comment>
<dbReference type="PRINTS" id="PR01874">
    <property type="entry name" value="DNAREPAIRADA"/>
</dbReference>
<dbReference type="SUPFAM" id="SSF54211">
    <property type="entry name" value="Ribosomal protein S5 domain 2-like"/>
    <property type="match status" value="1"/>
</dbReference>
<keyword evidence="16" id="KW-1185">Reference proteome</keyword>
<keyword evidence="6 13" id="KW-0862">Zinc</keyword>
<keyword evidence="1 11" id="KW-0479">Metal-binding</keyword>
<dbReference type="InterPro" id="IPR020588">
    <property type="entry name" value="RecA_ATP-bd"/>
</dbReference>
<keyword evidence="10 11" id="KW-0234">DNA repair</keyword>
<dbReference type="OrthoDB" id="9803906at2"/>
<name>A0A4Q7DJK4_9PROT</name>
<evidence type="ECO:0000256" key="9">
    <source>
        <dbReference type="ARBA" id="ARBA00023125"/>
    </source>
</evidence>
<comment type="domain">
    <text evidence="11">The middle region has homology to RecA with ATPase motifs including the RadA KNRFG motif, while the C-terminus is homologous to Lon protease.</text>
</comment>
<dbReference type="InterPro" id="IPR041166">
    <property type="entry name" value="Rubredoxin_2"/>
</dbReference>
<keyword evidence="9 11" id="KW-0238">DNA-binding</keyword>
<dbReference type="SMART" id="SM00382">
    <property type="entry name" value="AAA"/>
    <property type="match status" value="1"/>
</dbReference>
<dbReference type="GO" id="GO:0000725">
    <property type="term" value="P:recombinational repair"/>
    <property type="evidence" value="ECO:0007669"/>
    <property type="project" value="UniProtKB-UniRule"/>
</dbReference>
<evidence type="ECO:0000256" key="4">
    <source>
        <dbReference type="ARBA" id="ARBA00022771"/>
    </source>
</evidence>
<dbReference type="FunFam" id="3.40.50.300:FF:000050">
    <property type="entry name" value="DNA repair protein RadA"/>
    <property type="match status" value="1"/>
</dbReference>
<dbReference type="InterPro" id="IPR020568">
    <property type="entry name" value="Ribosomal_Su5_D2-typ_SF"/>
</dbReference>
<dbReference type="CDD" id="cd01121">
    <property type="entry name" value="RadA_SMS_N"/>
    <property type="match status" value="1"/>
</dbReference>
<evidence type="ECO:0000256" key="5">
    <source>
        <dbReference type="ARBA" id="ARBA00022801"/>
    </source>
</evidence>
<accession>A0A4Q7DJK4</accession>
<evidence type="ECO:0000256" key="7">
    <source>
        <dbReference type="ARBA" id="ARBA00022840"/>
    </source>
</evidence>
<dbReference type="Pfam" id="PF13541">
    <property type="entry name" value="ChlI"/>
    <property type="match status" value="1"/>
</dbReference>